<feature type="region of interest" description="Disordered" evidence="1">
    <location>
        <begin position="1"/>
        <end position="35"/>
    </location>
</feature>
<evidence type="ECO:0000256" key="1">
    <source>
        <dbReference type="SAM" id="MobiDB-lite"/>
    </source>
</evidence>
<accession>A0A6N2KDI6</accession>
<gene>
    <name evidence="2" type="ORF">SVIM_LOCUS30504</name>
</gene>
<reference evidence="2" key="1">
    <citation type="submission" date="2019-03" db="EMBL/GenBank/DDBJ databases">
        <authorList>
            <person name="Mank J."/>
            <person name="Almeida P."/>
        </authorList>
    </citation>
    <scope>NUCLEOTIDE SEQUENCE</scope>
    <source>
        <strain evidence="2">78183</strain>
    </source>
</reference>
<organism evidence="2">
    <name type="scientific">Salix viminalis</name>
    <name type="common">Common osier</name>
    <name type="synonym">Basket willow</name>
    <dbReference type="NCBI Taxonomy" id="40686"/>
    <lineage>
        <taxon>Eukaryota</taxon>
        <taxon>Viridiplantae</taxon>
        <taxon>Streptophyta</taxon>
        <taxon>Embryophyta</taxon>
        <taxon>Tracheophyta</taxon>
        <taxon>Spermatophyta</taxon>
        <taxon>Magnoliopsida</taxon>
        <taxon>eudicotyledons</taxon>
        <taxon>Gunneridae</taxon>
        <taxon>Pentapetalae</taxon>
        <taxon>rosids</taxon>
        <taxon>fabids</taxon>
        <taxon>Malpighiales</taxon>
        <taxon>Salicaceae</taxon>
        <taxon>Saliceae</taxon>
        <taxon>Salix</taxon>
    </lineage>
</organism>
<protein>
    <submittedName>
        <fullName evidence="2">Uncharacterized protein</fullName>
    </submittedName>
</protein>
<dbReference type="AlphaFoldDB" id="A0A6N2KDI6"/>
<dbReference type="EMBL" id="CAADRP010000102">
    <property type="protein sequence ID" value="VFU23069.1"/>
    <property type="molecule type" value="Genomic_DNA"/>
</dbReference>
<evidence type="ECO:0000313" key="2">
    <source>
        <dbReference type="EMBL" id="VFU23069.1"/>
    </source>
</evidence>
<sequence>MLEANTAREDPERLVLEQEAAPAERRDHGKSEKQVKQVITRISDGSGGSGCSGMESRILLPFPALRDRLPKQSIHGFSALSGMF</sequence>
<proteinExistence type="predicted"/>
<name>A0A6N2KDI6_SALVM</name>